<name>A0ABS1QY45_9SPHI</name>
<dbReference type="PANTHER" id="PTHR30069:SF29">
    <property type="entry name" value="HEMOGLOBIN AND HEMOGLOBIN-HAPTOGLOBIN-BINDING PROTEIN 1-RELATED"/>
    <property type="match status" value="1"/>
</dbReference>
<evidence type="ECO:0000256" key="2">
    <source>
        <dbReference type="ARBA" id="ARBA00022448"/>
    </source>
</evidence>
<feature type="domain" description="TonB-dependent receptor plug" evidence="11">
    <location>
        <begin position="223"/>
        <end position="354"/>
    </location>
</feature>
<keyword evidence="6 8" id="KW-0472">Membrane</keyword>
<dbReference type="InterPro" id="IPR039426">
    <property type="entry name" value="TonB-dep_rcpt-like"/>
</dbReference>
<dbReference type="Gene3D" id="2.170.130.10">
    <property type="entry name" value="TonB-dependent receptor, plug domain"/>
    <property type="match status" value="1"/>
</dbReference>
<keyword evidence="7 8" id="KW-0998">Cell outer membrane</keyword>
<dbReference type="PROSITE" id="PS52016">
    <property type="entry name" value="TONB_DEPENDENT_REC_3"/>
    <property type="match status" value="1"/>
</dbReference>
<gene>
    <name evidence="12" type="ORF">JKG61_01205</name>
</gene>
<evidence type="ECO:0000256" key="10">
    <source>
        <dbReference type="SAM" id="SignalP"/>
    </source>
</evidence>
<evidence type="ECO:0000256" key="3">
    <source>
        <dbReference type="ARBA" id="ARBA00022452"/>
    </source>
</evidence>
<dbReference type="Gene3D" id="3.55.50.30">
    <property type="match status" value="1"/>
</dbReference>
<dbReference type="InterPro" id="IPR036942">
    <property type="entry name" value="Beta-barrel_TonB_sf"/>
</dbReference>
<dbReference type="Gene3D" id="2.60.40.1120">
    <property type="entry name" value="Carboxypeptidase-like, regulatory domain"/>
    <property type="match status" value="1"/>
</dbReference>
<dbReference type="SUPFAM" id="SSF56935">
    <property type="entry name" value="Porins"/>
    <property type="match status" value="1"/>
</dbReference>
<dbReference type="NCBIfam" id="TIGR04056">
    <property type="entry name" value="OMP_RagA_SusC"/>
    <property type="match status" value="1"/>
</dbReference>
<keyword evidence="9" id="KW-0175">Coiled coil</keyword>
<feature type="signal peptide" evidence="10">
    <location>
        <begin position="1"/>
        <end position="38"/>
    </location>
</feature>
<organism evidence="12 13">
    <name type="scientific">Sphingobacterium faecale</name>
    <dbReference type="NCBI Taxonomy" id="2803775"/>
    <lineage>
        <taxon>Bacteria</taxon>
        <taxon>Pseudomonadati</taxon>
        <taxon>Bacteroidota</taxon>
        <taxon>Sphingobacteriia</taxon>
        <taxon>Sphingobacteriales</taxon>
        <taxon>Sphingobacteriaceae</taxon>
        <taxon>Sphingobacterium</taxon>
    </lineage>
</organism>
<feature type="coiled-coil region" evidence="9">
    <location>
        <begin position="893"/>
        <end position="920"/>
    </location>
</feature>
<evidence type="ECO:0000256" key="7">
    <source>
        <dbReference type="ARBA" id="ARBA00023237"/>
    </source>
</evidence>
<proteinExistence type="inferred from homology"/>
<dbReference type="NCBIfam" id="TIGR04057">
    <property type="entry name" value="SusC_RagA_signa"/>
    <property type="match status" value="1"/>
</dbReference>
<evidence type="ECO:0000256" key="6">
    <source>
        <dbReference type="ARBA" id="ARBA00023136"/>
    </source>
</evidence>
<evidence type="ECO:0000313" key="12">
    <source>
        <dbReference type="EMBL" id="MBL1407359.1"/>
    </source>
</evidence>
<dbReference type="PANTHER" id="PTHR30069">
    <property type="entry name" value="TONB-DEPENDENT OUTER MEMBRANE RECEPTOR"/>
    <property type="match status" value="1"/>
</dbReference>
<dbReference type="Pfam" id="PF07715">
    <property type="entry name" value="Plug"/>
    <property type="match status" value="1"/>
</dbReference>
<keyword evidence="5 10" id="KW-0732">Signal</keyword>
<keyword evidence="13" id="KW-1185">Reference proteome</keyword>
<keyword evidence="3 8" id="KW-1134">Transmembrane beta strand</keyword>
<dbReference type="InterPro" id="IPR008969">
    <property type="entry name" value="CarboxyPept-like_regulatory"/>
</dbReference>
<keyword evidence="4 8" id="KW-0812">Transmembrane</keyword>
<evidence type="ECO:0000256" key="8">
    <source>
        <dbReference type="PROSITE-ProRule" id="PRU01360"/>
    </source>
</evidence>
<comment type="subcellular location">
    <subcellularLocation>
        <location evidence="1 8">Cell outer membrane</location>
        <topology evidence="1 8">Multi-pass membrane protein</topology>
    </subcellularLocation>
</comment>
<dbReference type="InterPro" id="IPR023996">
    <property type="entry name" value="TonB-dep_OMP_SusC/RagA"/>
</dbReference>
<evidence type="ECO:0000313" key="13">
    <source>
        <dbReference type="Proteomes" id="UP000625283"/>
    </source>
</evidence>
<dbReference type="EMBL" id="JAERTY010000001">
    <property type="protein sequence ID" value="MBL1407359.1"/>
    <property type="molecule type" value="Genomic_DNA"/>
</dbReference>
<accession>A0ABS1QY45</accession>
<dbReference type="RefSeq" id="WP_202101172.1">
    <property type="nucleotide sequence ID" value="NZ_JAERTY010000001.1"/>
</dbReference>
<comment type="similarity">
    <text evidence="8">Belongs to the TonB-dependent receptor family.</text>
</comment>
<dbReference type="InterPro" id="IPR023997">
    <property type="entry name" value="TonB-dep_OMP_SusC/RagA_CS"/>
</dbReference>
<evidence type="ECO:0000256" key="1">
    <source>
        <dbReference type="ARBA" id="ARBA00004571"/>
    </source>
</evidence>
<feature type="chain" id="PRO_5046109701" evidence="10">
    <location>
        <begin position="39"/>
        <end position="1149"/>
    </location>
</feature>
<evidence type="ECO:0000259" key="11">
    <source>
        <dbReference type="Pfam" id="PF07715"/>
    </source>
</evidence>
<protein>
    <submittedName>
        <fullName evidence="12">SusC/RagA family TonB-linked outer membrane protein</fullName>
    </submittedName>
</protein>
<dbReference type="Gene3D" id="2.40.170.20">
    <property type="entry name" value="TonB-dependent receptor, beta-barrel domain"/>
    <property type="match status" value="1"/>
</dbReference>
<dbReference type="InterPro" id="IPR037066">
    <property type="entry name" value="Plug_dom_sf"/>
</dbReference>
<evidence type="ECO:0000256" key="9">
    <source>
        <dbReference type="SAM" id="Coils"/>
    </source>
</evidence>
<dbReference type="InterPro" id="IPR012910">
    <property type="entry name" value="Plug_dom"/>
</dbReference>
<dbReference type="SUPFAM" id="SSF49464">
    <property type="entry name" value="Carboxypeptidase regulatory domain-like"/>
    <property type="match status" value="1"/>
</dbReference>
<sequence>MKKKPKWHMLYGVCFEKSFLTMKISFLLCFAVSAQIYAGTANSQQVSISIKNASLRQVIREIERQTNIPFLYSDYQVANIKRMDVDLKDVHYSTLLNLMLDNSGLNFKKIEDSIVISPAPQAKENNKQQTYKITGQVLDVSGTPIAGGSVSVKNTKLKTVTDDKGQFTLDIQNKEEVLVISSLGKMAKEITVTAGQPLVKITLHDAVANVEDVVVTGYNTINKQSFTGTAIQITKEQLLQISSSNLMSALQVFDPSLRMMDNKDIGSNPNALPEFYIRGQSGFPGVMELDMAEGGSVSQFALKNNPNLPVFILDGFEATLERIYDLSLQRINHITILKDAAATAMYGSRASNGVIVIETITPKPGQFRINYTANLDITAPDLSSYNLMNARQKLDAETAAGLFEHHPDAPRDKYYDAGLMNLQWLRTQKQNMISKGIDTYWLSQPLSTMFNNRHNVYVEGGSEALRMGVDLRYDNQNGVMKESKRNRIGTGISLEYRHKGLQVRNQSLVDIVKSDDSPYGTFETYTRLQPYYAIHQENGDLVQTQPDYGGLQNVLNPIYEATLGSFSNNKYKEFSNNLSANWYIDNYWTVRGQFAINYKQVQQNRFIDPASPRYSDSKIPTEEIGELKVQNEDQFGWNTNLFATYNRNYGVHSFNLAVGMNAKAASYDYSTAEYSGFPNGDLNSPSNANKIKQKPLFSDNKTRLLGGFANVNYTINNIYLFDGSVRMDGSSEFGTDRRWAPFWSLGTGMNIHNYLKIPEFNIVRVKANIGQTGKSNFAPYMARNTYNLMNDQWYATGIGAELIYMGNKNLTWEKQLSSNIGIDVTYKNRYTLELNYYNKETYDLISDVSLPSSSGFSTYRDNVGKVLNRGVEAIGNFKVYSQKNWDVIVFANIAHNKNKIVEIAENLKQYNDRVDAHYEKYKNREAGAYQWLEDRADENSAFIKPIRKFEEGSSLTAIYGMKSLGINPADGQEIYQKRNGDITKEWAPYEQVVIGNTEPTAQGAFGINVRFKQFSLYTSFLYAFGGDSYNESIIKNIENVNLLFYNADVRALTDRWQKPGDITTLKSIQDRLFVTRPTSRFVQTNNYLALNSASLMYDLAPSVIARLKLQSLRLGINMNDIARFSTIREERGLNYPFARTFSFTLSTTL</sequence>
<reference evidence="12 13" key="1">
    <citation type="submission" date="2021-01" db="EMBL/GenBank/DDBJ databases">
        <title>C459-1 draft genome sequence.</title>
        <authorList>
            <person name="Zhang X.-F."/>
        </authorList>
    </citation>
    <scope>NUCLEOTIDE SEQUENCE [LARGE SCALE GENOMIC DNA]</scope>
    <source>
        <strain evidence="13">C459-1</strain>
    </source>
</reference>
<comment type="caution">
    <text evidence="12">The sequence shown here is derived from an EMBL/GenBank/DDBJ whole genome shotgun (WGS) entry which is preliminary data.</text>
</comment>
<evidence type="ECO:0000256" key="5">
    <source>
        <dbReference type="ARBA" id="ARBA00022729"/>
    </source>
</evidence>
<dbReference type="Proteomes" id="UP000625283">
    <property type="component" value="Unassembled WGS sequence"/>
</dbReference>
<dbReference type="Pfam" id="PF13715">
    <property type="entry name" value="CarbopepD_reg_2"/>
    <property type="match status" value="1"/>
</dbReference>
<keyword evidence="2 8" id="KW-0813">Transport</keyword>
<evidence type="ECO:0000256" key="4">
    <source>
        <dbReference type="ARBA" id="ARBA00022692"/>
    </source>
</evidence>